<gene>
    <name evidence="1" type="ORF">EPA93_11280</name>
</gene>
<evidence type="ECO:0008006" key="3">
    <source>
        <dbReference type="Google" id="ProtNLM"/>
    </source>
</evidence>
<dbReference type="AlphaFoldDB" id="A0A4P6JN86"/>
<protein>
    <recommendedName>
        <fullName evidence="3">RNA polymerase sigma-70 region 4 domain-containing protein</fullName>
    </recommendedName>
</protein>
<evidence type="ECO:0000313" key="1">
    <source>
        <dbReference type="EMBL" id="QBD76550.1"/>
    </source>
</evidence>
<dbReference type="RefSeq" id="WP_129887436.1">
    <property type="nucleotide sequence ID" value="NZ_CP035758.1"/>
</dbReference>
<sequence>MLTPDERERIRRAYHFDHKSIRQIAHEEQRSREAIKQALEDAPSAPILFLVLAWLLSLDPTKRG</sequence>
<keyword evidence="2" id="KW-1185">Reference proteome</keyword>
<dbReference type="KEGG" id="kbs:EPA93_11280"/>
<reference evidence="1 2" key="1">
    <citation type="submission" date="2019-01" db="EMBL/GenBank/DDBJ databases">
        <title>Ktedonosporobacter rubrisoli SCAWS-G2.</title>
        <authorList>
            <person name="Huang Y."/>
            <person name="Yan B."/>
        </authorList>
    </citation>
    <scope>NUCLEOTIDE SEQUENCE [LARGE SCALE GENOMIC DNA]</scope>
    <source>
        <strain evidence="1 2">SCAWS-G2</strain>
    </source>
</reference>
<proteinExistence type="predicted"/>
<dbReference type="Proteomes" id="UP000290365">
    <property type="component" value="Chromosome"/>
</dbReference>
<organism evidence="1 2">
    <name type="scientific">Ktedonosporobacter rubrisoli</name>
    <dbReference type="NCBI Taxonomy" id="2509675"/>
    <lineage>
        <taxon>Bacteria</taxon>
        <taxon>Bacillati</taxon>
        <taxon>Chloroflexota</taxon>
        <taxon>Ktedonobacteria</taxon>
        <taxon>Ktedonobacterales</taxon>
        <taxon>Ktedonosporobacteraceae</taxon>
        <taxon>Ktedonosporobacter</taxon>
    </lineage>
</organism>
<name>A0A4P6JN86_KTERU</name>
<accession>A0A4P6JN86</accession>
<dbReference type="EMBL" id="CP035758">
    <property type="protein sequence ID" value="QBD76550.1"/>
    <property type="molecule type" value="Genomic_DNA"/>
</dbReference>
<evidence type="ECO:0000313" key="2">
    <source>
        <dbReference type="Proteomes" id="UP000290365"/>
    </source>
</evidence>